<dbReference type="Gene3D" id="2.40.50.140">
    <property type="entry name" value="Nucleic acid-binding proteins"/>
    <property type="match status" value="1"/>
</dbReference>
<name>A0ABQ6A3K6_9PROT</name>
<evidence type="ECO:0000256" key="6">
    <source>
        <dbReference type="ARBA" id="ARBA00033409"/>
    </source>
</evidence>
<keyword evidence="3" id="KW-0227">DNA damage</keyword>
<reference evidence="9" key="1">
    <citation type="journal article" date="2019" name="Int. J. Syst. Evol. Microbiol.">
        <title>The Global Catalogue of Microorganisms (GCM) 10K type strain sequencing project: providing services to taxonomists for standard genome sequencing and annotation.</title>
        <authorList>
            <consortium name="The Broad Institute Genomics Platform"/>
            <consortium name="The Broad Institute Genome Sequencing Center for Infectious Disease"/>
            <person name="Wu L."/>
            <person name="Ma J."/>
        </authorList>
    </citation>
    <scope>NUCLEOTIDE SEQUENCE [LARGE SCALE GENOMIC DNA]</scope>
    <source>
        <strain evidence="9">NBRC 112502</strain>
    </source>
</reference>
<organism evidence="8 9">
    <name type="scientific">Acidocella aquatica</name>
    <dbReference type="NCBI Taxonomy" id="1922313"/>
    <lineage>
        <taxon>Bacteria</taxon>
        <taxon>Pseudomonadati</taxon>
        <taxon>Pseudomonadota</taxon>
        <taxon>Alphaproteobacteria</taxon>
        <taxon>Acetobacterales</taxon>
        <taxon>Acidocellaceae</taxon>
        <taxon>Acidocella</taxon>
    </lineage>
</organism>
<dbReference type="InterPro" id="IPR012340">
    <property type="entry name" value="NA-bd_OB-fold"/>
</dbReference>
<sequence>MLEWQEPAIVLETAAYGEGDALVSVLTAQGLWRGLAKGGAARGKAGMWQKGNMLSARWVARTAEQLGTLAGEMVHPAAALAMGERDSLAVLNAACALAAGAMAEREACPAVFAGLARVLAGIDIAGVPLPELVRWEVLLLRELGFGLDFSAQAGGNDRLAYVSPRTGRAVSLSQAGEWVDRLFPLPEFMLGEGEASLADCLAGLRITGHFFTRDVFGARHRPLPTARQRLYELIADRLAEGE</sequence>
<gene>
    <name evidence="8" type="primary">recO</name>
    <name evidence="8" type="ORF">GCM10010909_09070</name>
</gene>
<evidence type="ECO:0000313" key="8">
    <source>
        <dbReference type="EMBL" id="GLR66227.1"/>
    </source>
</evidence>
<dbReference type="EMBL" id="BSOS01000013">
    <property type="protein sequence ID" value="GLR66227.1"/>
    <property type="molecule type" value="Genomic_DNA"/>
</dbReference>
<comment type="caution">
    <text evidence="8">The sequence shown here is derived from an EMBL/GenBank/DDBJ whole genome shotgun (WGS) entry which is preliminary data.</text>
</comment>
<dbReference type="PANTHER" id="PTHR33991:SF1">
    <property type="entry name" value="DNA REPAIR PROTEIN RECO"/>
    <property type="match status" value="1"/>
</dbReference>
<dbReference type="Pfam" id="PF02565">
    <property type="entry name" value="RecO_C"/>
    <property type="match status" value="1"/>
</dbReference>
<dbReference type="NCBIfam" id="TIGR00613">
    <property type="entry name" value="reco"/>
    <property type="match status" value="1"/>
</dbReference>
<dbReference type="InterPro" id="IPR022572">
    <property type="entry name" value="DNA_rep/recomb_RecO_N"/>
</dbReference>
<keyword evidence="9" id="KW-1185">Reference proteome</keyword>
<evidence type="ECO:0000256" key="1">
    <source>
        <dbReference type="ARBA" id="ARBA00007452"/>
    </source>
</evidence>
<evidence type="ECO:0000256" key="4">
    <source>
        <dbReference type="ARBA" id="ARBA00023172"/>
    </source>
</evidence>
<dbReference type="InterPro" id="IPR042242">
    <property type="entry name" value="RecO_C"/>
</dbReference>
<keyword evidence="5" id="KW-0234">DNA repair</keyword>
<keyword evidence="4" id="KW-0233">DNA recombination</keyword>
<comment type="similarity">
    <text evidence="1">Belongs to the RecO family.</text>
</comment>
<accession>A0ABQ6A3K6</accession>
<dbReference type="Proteomes" id="UP001156641">
    <property type="component" value="Unassembled WGS sequence"/>
</dbReference>
<proteinExistence type="inferred from homology"/>
<dbReference type="Gene3D" id="1.20.1440.120">
    <property type="entry name" value="Recombination protein O, C-terminal domain"/>
    <property type="match status" value="1"/>
</dbReference>
<dbReference type="PANTHER" id="PTHR33991">
    <property type="entry name" value="DNA REPAIR PROTEIN RECO"/>
    <property type="match status" value="1"/>
</dbReference>
<evidence type="ECO:0000256" key="3">
    <source>
        <dbReference type="ARBA" id="ARBA00022763"/>
    </source>
</evidence>
<feature type="domain" description="DNA replication/recombination mediator RecO N-terminal" evidence="7">
    <location>
        <begin position="1"/>
        <end position="75"/>
    </location>
</feature>
<dbReference type="SUPFAM" id="SSF50249">
    <property type="entry name" value="Nucleic acid-binding proteins"/>
    <property type="match status" value="1"/>
</dbReference>
<dbReference type="InterPro" id="IPR003717">
    <property type="entry name" value="RecO"/>
</dbReference>
<dbReference type="Pfam" id="PF11967">
    <property type="entry name" value="RecO_N"/>
    <property type="match status" value="1"/>
</dbReference>
<evidence type="ECO:0000313" key="9">
    <source>
        <dbReference type="Proteomes" id="UP001156641"/>
    </source>
</evidence>
<evidence type="ECO:0000259" key="7">
    <source>
        <dbReference type="Pfam" id="PF11967"/>
    </source>
</evidence>
<evidence type="ECO:0000256" key="5">
    <source>
        <dbReference type="ARBA" id="ARBA00023204"/>
    </source>
</evidence>
<dbReference type="RefSeq" id="WP_348522664.1">
    <property type="nucleotide sequence ID" value="NZ_BSOS01000013.1"/>
</dbReference>
<evidence type="ECO:0000256" key="2">
    <source>
        <dbReference type="ARBA" id="ARBA00021310"/>
    </source>
</evidence>
<protein>
    <recommendedName>
        <fullName evidence="2">DNA repair protein RecO</fullName>
    </recommendedName>
    <alternativeName>
        <fullName evidence="6">Recombination protein O</fullName>
    </alternativeName>
</protein>